<reference evidence="1" key="2">
    <citation type="journal article" date="2015" name="Fish Shellfish Immunol.">
        <title>Early steps in the European eel (Anguilla anguilla)-Vibrio vulnificus interaction in the gills: Role of the RtxA13 toxin.</title>
        <authorList>
            <person name="Callol A."/>
            <person name="Pajuelo D."/>
            <person name="Ebbesson L."/>
            <person name="Teles M."/>
            <person name="MacKenzie S."/>
            <person name="Amaro C."/>
        </authorList>
    </citation>
    <scope>NUCLEOTIDE SEQUENCE</scope>
</reference>
<dbReference type="AlphaFoldDB" id="A0A0E9Q765"/>
<protein>
    <submittedName>
        <fullName evidence="1">Uncharacterized protein</fullName>
    </submittedName>
</protein>
<accession>A0A0E9Q765</accession>
<evidence type="ECO:0000313" key="1">
    <source>
        <dbReference type="EMBL" id="JAH12594.1"/>
    </source>
</evidence>
<sequence length="60" mass="6437">MGVGLFLGSSYPWVLRVRARQLAWLAKVRIVALDTGAIAQSAKFSAPVEGEECSVALKSM</sequence>
<dbReference type="EMBL" id="GBXM01095983">
    <property type="protein sequence ID" value="JAH12594.1"/>
    <property type="molecule type" value="Transcribed_RNA"/>
</dbReference>
<proteinExistence type="predicted"/>
<reference evidence="1" key="1">
    <citation type="submission" date="2014-11" db="EMBL/GenBank/DDBJ databases">
        <authorList>
            <person name="Amaro Gonzalez C."/>
        </authorList>
    </citation>
    <scope>NUCLEOTIDE SEQUENCE</scope>
</reference>
<organism evidence="1">
    <name type="scientific">Anguilla anguilla</name>
    <name type="common">European freshwater eel</name>
    <name type="synonym">Muraena anguilla</name>
    <dbReference type="NCBI Taxonomy" id="7936"/>
    <lineage>
        <taxon>Eukaryota</taxon>
        <taxon>Metazoa</taxon>
        <taxon>Chordata</taxon>
        <taxon>Craniata</taxon>
        <taxon>Vertebrata</taxon>
        <taxon>Euteleostomi</taxon>
        <taxon>Actinopterygii</taxon>
        <taxon>Neopterygii</taxon>
        <taxon>Teleostei</taxon>
        <taxon>Anguilliformes</taxon>
        <taxon>Anguillidae</taxon>
        <taxon>Anguilla</taxon>
    </lineage>
</organism>
<name>A0A0E9Q765_ANGAN</name>